<feature type="domain" description="Threonine/Serine exporter ThrE" evidence="9">
    <location>
        <begin position="5"/>
        <end position="131"/>
    </location>
</feature>
<feature type="transmembrane region" description="Helical" evidence="8">
    <location>
        <begin position="6"/>
        <end position="22"/>
    </location>
</feature>
<evidence type="ECO:0000256" key="5">
    <source>
        <dbReference type="ARBA" id="ARBA00022989"/>
    </source>
</evidence>
<keyword evidence="2" id="KW-1003">Cell membrane</keyword>
<dbReference type="InterPro" id="IPR050539">
    <property type="entry name" value="ThrE_Dicarb/AminoAcid_Exp"/>
</dbReference>
<dbReference type="OrthoDB" id="9810047at2"/>
<organism evidence="10 11">
    <name type="scientific">Lachnoanaerobaculum gingivalis</name>
    <dbReference type="NCBI Taxonomy" id="2490855"/>
    <lineage>
        <taxon>Bacteria</taxon>
        <taxon>Bacillati</taxon>
        <taxon>Bacillota</taxon>
        <taxon>Clostridia</taxon>
        <taxon>Lachnospirales</taxon>
        <taxon>Lachnospiraceae</taxon>
        <taxon>Lachnoanaerobaculum</taxon>
    </lineage>
</organism>
<sequence length="146" mass="16134">MLFKIIGAFIAVVAFCIMIELPKKYMVQAGMTGMVGWAVYLLMEMVASRVEIAALFSALCIATMSHILARVLKAPVSNFLIPGILPIVPGGSIYRCAYAFIRESSYLSTYMNEALKIAGSIALAIFFVDSVFKLHLPKRFKRSKQT</sequence>
<proteinExistence type="inferred from homology"/>
<feature type="transmembrane region" description="Helical" evidence="8">
    <location>
        <begin position="79"/>
        <end position="101"/>
    </location>
</feature>
<feature type="transmembrane region" description="Helical" evidence="8">
    <location>
        <begin position="117"/>
        <end position="136"/>
    </location>
</feature>
<evidence type="ECO:0000313" key="10">
    <source>
        <dbReference type="EMBL" id="RRJ26999.1"/>
    </source>
</evidence>
<dbReference type="GO" id="GO:0005886">
    <property type="term" value="C:plasma membrane"/>
    <property type="evidence" value="ECO:0007669"/>
    <property type="project" value="UniProtKB-SubCell"/>
</dbReference>
<dbReference type="Pfam" id="PF12821">
    <property type="entry name" value="ThrE_2"/>
    <property type="match status" value="1"/>
</dbReference>
<dbReference type="EMBL" id="RRCO01000001">
    <property type="protein sequence ID" value="RRJ26999.1"/>
    <property type="molecule type" value="Genomic_DNA"/>
</dbReference>
<evidence type="ECO:0000256" key="1">
    <source>
        <dbReference type="ARBA" id="ARBA00004651"/>
    </source>
</evidence>
<accession>A0A3P3R274</accession>
<dbReference type="PANTHER" id="PTHR34390">
    <property type="entry name" value="UPF0442 PROTEIN YJJB-RELATED"/>
    <property type="match status" value="1"/>
</dbReference>
<gene>
    <name evidence="10" type="ORF">EHV10_03040</name>
</gene>
<dbReference type="InterPro" id="IPR024528">
    <property type="entry name" value="ThrE_2"/>
</dbReference>
<reference evidence="10 11" key="1">
    <citation type="submission" date="2018-11" db="EMBL/GenBank/DDBJ databases">
        <title>Genome sequencing of Lachnoanaerobaculum sp. KCOM 2030 (= ChDC B114).</title>
        <authorList>
            <person name="Kook J.-K."/>
            <person name="Park S.-N."/>
            <person name="Lim Y.K."/>
        </authorList>
    </citation>
    <scope>NUCLEOTIDE SEQUENCE [LARGE SCALE GENOMIC DNA]</scope>
    <source>
        <strain evidence="10 11">KCOM 2030</strain>
    </source>
</reference>
<keyword evidence="6 8" id="KW-0472">Membrane</keyword>
<evidence type="ECO:0000256" key="8">
    <source>
        <dbReference type="SAM" id="Phobius"/>
    </source>
</evidence>
<evidence type="ECO:0000256" key="3">
    <source>
        <dbReference type="ARBA" id="ARBA00022519"/>
    </source>
</evidence>
<keyword evidence="4 8" id="KW-0812">Transmembrane</keyword>
<dbReference type="PANTHER" id="PTHR34390:SF1">
    <property type="entry name" value="SUCCINATE TRANSPORTER SUBUNIT YJJB-RELATED"/>
    <property type="match status" value="1"/>
</dbReference>
<comment type="subcellular location">
    <subcellularLocation>
        <location evidence="1">Cell membrane</location>
        <topology evidence="1">Multi-pass membrane protein</topology>
    </subcellularLocation>
</comment>
<feature type="transmembrane region" description="Helical" evidence="8">
    <location>
        <begin position="52"/>
        <end position="72"/>
    </location>
</feature>
<comment type="caution">
    <text evidence="10">The sequence shown here is derived from an EMBL/GenBank/DDBJ whole genome shotgun (WGS) entry which is preliminary data.</text>
</comment>
<dbReference type="Proteomes" id="UP000272490">
    <property type="component" value="Unassembled WGS sequence"/>
</dbReference>
<evidence type="ECO:0000313" key="11">
    <source>
        <dbReference type="Proteomes" id="UP000272490"/>
    </source>
</evidence>
<evidence type="ECO:0000259" key="9">
    <source>
        <dbReference type="Pfam" id="PF12821"/>
    </source>
</evidence>
<keyword evidence="5 8" id="KW-1133">Transmembrane helix</keyword>
<dbReference type="RefSeq" id="WP_128673355.1">
    <property type="nucleotide sequence ID" value="NZ_RRCO01000001.1"/>
</dbReference>
<evidence type="ECO:0000256" key="7">
    <source>
        <dbReference type="ARBA" id="ARBA00034125"/>
    </source>
</evidence>
<evidence type="ECO:0000256" key="6">
    <source>
        <dbReference type="ARBA" id="ARBA00023136"/>
    </source>
</evidence>
<comment type="similarity">
    <text evidence="7">Belongs to the ThrE exporter (TC 2.A.79) family.</text>
</comment>
<dbReference type="AlphaFoldDB" id="A0A3P3R274"/>
<evidence type="ECO:0000256" key="4">
    <source>
        <dbReference type="ARBA" id="ARBA00022692"/>
    </source>
</evidence>
<dbReference type="GO" id="GO:0015744">
    <property type="term" value="P:succinate transport"/>
    <property type="evidence" value="ECO:0007669"/>
    <property type="project" value="TreeGrafter"/>
</dbReference>
<keyword evidence="11" id="KW-1185">Reference proteome</keyword>
<name>A0A3P3R274_9FIRM</name>
<protein>
    <submittedName>
        <fullName evidence="10">Threonine/serine exporter</fullName>
    </submittedName>
</protein>
<evidence type="ECO:0000256" key="2">
    <source>
        <dbReference type="ARBA" id="ARBA00022475"/>
    </source>
</evidence>
<keyword evidence="3" id="KW-0997">Cell inner membrane</keyword>